<organism evidence="11 12">
    <name type="scientific">Tenacibaculum holothuriorum</name>
    <dbReference type="NCBI Taxonomy" id="1635173"/>
    <lineage>
        <taxon>Bacteria</taxon>
        <taxon>Pseudomonadati</taxon>
        <taxon>Bacteroidota</taxon>
        <taxon>Flavobacteriia</taxon>
        <taxon>Flavobacteriales</taxon>
        <taxon>Flavobacteriaceae</taxon>
        <taxon>Tenacibaculum</taxon>
    </lineage>
</organism>
<evidence type="ECO:0000256" key="7">
    <source>
        <dbReference type="ARBA" id="ARBA00023070"/>
    </source>
</evidence>
<feature type="binding site" evidence="9">
    <location>
        <position position="216"/>
    </location>
    <ligand>
        <name>FAD</name>
        <dbReference type="ChEBI" id="CHEBI:57692"/>
    </ligand>
</feature>
<dbReference type="InterPro" id="IPR050281">
    <property type="entry name" value="Flavin_monoamine_oxidase"/>
</dbReference>
<dbReference type="PRINTS" id="PR00757">
    <property type="entry name" value="AMINEOXDASEF"/>
</dbReference>
<dbReference type="GO" id="GO:0009851">
    <property type="term" value="P:auxin biosynthetic process"/>
    <property type="evidence" value="ECO:0007669"/>
    <property type="project" value="UniProtKB-KW"/>
</dbReference>
<feature type="binding site" evidence="9">
    <location>
        <begin position="49"/>
        <end position="50"/>
    </location>
    <ligand>
        <name>FAD</name>
        <dbReference type="ChEBI" id="CHEBI:57692"/>
    </ligand>
</feature>
<keyword evidence="7" id="KW-0073">Auxin biosynthesis</keyword>
<dbReference type="Proteomes" id="UP000194221">
    <property type="component" value="Unassembled WGS sequence"/>
</dbReference>
<accession>A0A1Y2PBH2</accession>
<comment type="cofactor">
    <cofactor evidence="1">
        <name>FAD</name>
        <dbReference type="ChEBI" id="CHEBI:57692"/>
    </cofactor>
</comment>
<comment type="catalytic activity">
    <reaction evidence="8">
        <text>L-tryptophan + O2 = indole-3-acetamide + CO2 + H2O</text>
        <dbReference type="Rhea" id="RHEA:16165"/>
        <dbReference type="ChEBI" id="CHEBI:15377"/>
        <dbReference type="ChEBI" id="CHEBI:15379"/>
        <dbReference type="ChEBI" id="CHEBI:16031"/>
        <dbReference type="ChEBI" id="CHEBI:16526"/>
        <dbReference type="ChEBI" id="CHEBI:57912"/>
        <dbReference type="EC" id="1.13.12.3"/>
    </reaction>
</comment>
<evidence type="ECO:0000256" key="2">
    <source>
        <dbReference type="ARBA" id="ARBA00004814"/>
    </source>
</evidence>
<dbReference type="SUPFAM" id="SSF51905">
    <property type="entry name" value="FAD/NAD(P)-binding domain"/>
    <property type="match status" value="1"/>
</dbReference>
<comment type="caution">
    <text evidence="11">The sequence shown here is derived from an EMBL/GenBank/DDBJ whole genome shotgun (WGS) entry which is preliminary data.</text>
</comment>
<dbReference type="FunCoup" id="A0A1Y2PBH2">
    <property type="interactions" value="101"/>
</dbReference>
<keyword evidence="6" id="KW-0560">Oxidoreductase</keyword>
<reference evidence="11 12" key="1">
    <citation type="submission" date="2015-03" db="EMBL/GenBank/DDBJ databases">
        <title>Genome sequence of Tenacibaculum sp. S2-2, isolated from intestinal microbiota of sea cucumber, Apostichopus japonicas.</title>
        <authorList>
            <person name="Shao Z."/>
            <person name="Wang L."/>
            <person name="Li X."/>
        </authorList>
    </citation>
    <scope>NUCLEOTIDE SEQUENCE [LARGE SCALE GENOMIC DNA]</scope>
    <source>
        <strain evidence="11 12">S2-2</strain>
    </source>
</reference>
<dbReference type="InParanoid" id="A0A1Y2PBH2"/>
<comment type="similarity">
    <text evidence="3">Belongs to the tryptophan 2-monooxygenase family.</text>
</comment>
<dbReference type="Gene3D" id="3.90.660.10">
    <property type="match status" value="1"/>
</dbReference>
<proteinExistence type="inferred from homology"/>
<evidence type="ECO:0000256" key="6">
    <source>
        <dbReference type="ARBA" id="ARBA00023002"/>
    </source>
</evidence>
<dbReference type="SUPFAM" id="SSF54373">
    <property type="entry name" value="FAD-linked reductases, C-terminal domain"/>
    <property type="match status" value="1"/>
</dbReference>
<evidence type="ECO:0000313" key="11">
    <source>
        <dbReference type="EMBL" id="OSY87826.1"/>
    </source>
</evidence>
<evidence type="ECO:0000256" key="8">
    <source>
        <dbReference type="ARBA" id="ARBA00047321"/>
    </source>
</evidence>
<protein>
    <recommendedName>
        <fullName evidence="5">Tryptophan 2-monooxygenase</fullName>
        <ecNumber evidence="4">1.13.12.3</ecNumber>
    </recommendedName>
</protein>
<evidence type="ECO:0000256" key="4">
    <source>
        <dbReference type="ARBA" id="ARBA00012535"/>
    </source>
</evidence>
<evidence type="ECO:0000256" key="5">
    <source>
        <dbReference type="ARBA" id="ARBA00017871"/>
    </source>
</evidence>
<dbReference type="InterPro" id="IPR001613">
    <property type="entry name" value="Flavin_amine_oxidase"/>
</dbReference>
<dbReference type="PANTHER" id="PTHR10742:SF410">
    <property type="entry name" value="LYSINE-SPECIFIC HISTONE DEMETHYLASE 2"/>
    <property type="match status" value="1"/>
</dbReference>
<dbReference type="PANTHER" id="PTHR10742">
    <property type="entry name" value="FLAVIN MONOAMINE OXIDASE"/>
    <property type="match status" value="1"/>
</dbReference>
<name>A0A1Y2PBH2_9FLAO</name>
<evidence type="ECO:0000256" key="9">
    <source>
        <dbReference type="PIRSR" id="PIRSR601613-1"/>
    </source>
</evidence>
<gene>
    <name evidence="11" type="ORF">WH52_10405</name>
</gene>
<dbReference type="GO" id="GO:0050361">
    <property type="term" value="F:tryptophan 2-monooxygenase activity"/>
    <property type="evidence" value="ECO:0007669"/>
    <property type="project" value="UniProtKB-EC"/>
</dbReference>
<keyword evidence="12" id="KW-1185">Reference proteome</keyword>
<dbReference type="AlphaFoldDB" id="A0A1Y2PBH2"/>
<dbReference type="Gene3D" id="3.50.50.60">
    <property type="entry name" value="FAD/NAD(P)-binding domain"/>
    <property type="match status" value="1"/>
</dbReference>
<dbReference type="InterPro" id="IPR002937">
    <property type="entry name" value="Amino_oxidase"/>
</dbReference>
<dbReference type="Pfam" id="PF01593">
    <property type="entry name" value="Amino_oxidase"/>
    <property type="match status" value="1"/>
</dbReference>
<sequence length="435" mass="49343">MGLLASCKPNKTSQSIKTNKKVIVIGAGVAGLSASKYLKDKRIDVIVLEAQEKIGGRLKTDRSLGISFDEGASWIHGPEGNPITEIAKKSGAKTYLTSDDKVEVFDTDEKSYSEEKLASAEEKFMEVLSDFNGKKDKSFGEVFYKGFPQYKNDKLWTYMLSAFLEFDSGGDIYKLSSKDFYDDETFDGEDIIITNGYDKVADYLAKGIDVKLNTKVTEVNYDAEKVKIKTSKGNFEADYVLITVPLGVLKNKIISFRPELPIKTQKAINSIDMGSVNKFLLVWETAFWDENLQYIGYTPETRGKFNYFMNVKKFANANALMTFTFGDYSIKAEQMSDNEIIEEIMNHLRVIYGKDIPKPIKMLRTKWNTNPYTFGSYSFATNGVRTKEYEVFEEPIDDKLFFAGEHTIREYRGTVHGAYLSGIREAKKITEIIQK</sequence>
<dbReference type="InterPro" id="IPR036188">
    <property type="entry name" value="FAD/NAD-bd_sf"/>
</dbReference>
<dbReference type="EMBL" id="LAPZ01000007">
    <property type="protein sequence ID" value="OSY87826.1"/>
    <property type="molecule type" value="Genomic_DNA"/>
</dbReference>
<comment type="pathway">
    <text evidence="2">Plant hormone metabolism; auxin biosynthesis.</text>
</comment>
<dbReference type="EC" id="1.13.12.3" evidence="4"/>
<feature type="domain" description="Amine oxidase" evidence="10">
    <location>
        <begin position="29"/>
        <end position="429"/>
    </location>
</feature>
<evidence type="ECO:0000256" key="1">
    <source>
        <dbReference type="ARBA" id="ARBA00001974"/>
    </source>
</evidence>
<evidence type="ECO:0000259" key="10">
    <source>
        <dbReference type="Pfam" id="PF01593"/>
    </source>
</evidence>
<dbReference type="STRING" id="1635173.WH52_10405"/>
<evidence type="ECO:0000256" key="3">
    <source>
        <dbReference type="ARBA" id="ARBA00005833"/>
    </source>
</evidence>
<evidence type="ECO:0000313" key="12">
    <source>
        <dbReference type="Proteomes" id="UP000194221"/>
    </source>
</evidence>
<feature type="binding site" evidence="9">
    <location>
        <position position="323"/>
    </location>
    <ligand>
        <name>substrate</name>
    </ligand>
</feature>